<keyword evidence="2" id="KW-0732">Signal</keyword>
<dbReference type="SMART" id="SM00254">
    <property type="entry name" value="ShKT"/>
    <property type="match status" value="4"/>
</dbReference>
<dbReference type="InterPro" id="IPR003582">
    <property type="entry name" value="ShKT_dom"/>
</dbReference>
<name>A0ABD6E5Y4_9BILA</name>
<dbReference type="AlphaFoldDB" id="A0ABD6E5Y4"/>
<comment type="caution">
    <text evidence="4">The sequence shown here is derived from an EMBL/GenBank/DDBJ whole genome shotgun (WGS) entry which is preliminary data.</text>
</comment>
<dbReference type="EMBL" id="JBGFUD010000693">
    <property type="protein sequence ID" value="MFH4975055.1"/>
    <property type="molecule type" value="Genomic_DNA"/>
</dbReference>
<evidence type="ECO:0000256" key="2">
    <source>
        <dbReference type="SAM" id="SignalP"/>
    </source>
</evidence>
<accession>A0ABD6E5Y4</accession>
<reference evidence="4 5" key="1">
    <citation type="submission" date="2024-08" db="EMBL/GenBank/DDBJ databases">
        <title>Gnathostoma spinigerum genome.</title>
        <authorList>
            <person name="Gonzalez-Bertolin B."/>
            <person name="Monzon S."/>
            <person name="Zaballos A."/>
            <person name="Jimenez P."/>
            <person name="Dekumyoy P."/>
            <person name="Varona S."/>
            <person name="Cuesta I."/>
            <person name="Sumanam S."/>
            <person name="Adisakwattana P."/>
            <person name="Gasser R.B."/>
            <person name="Hernandez-Gonzalez A."/>
            <person name="Young N.D."/>
            <person name="Perteguer M.J."/>
        </authorList>
    </citation>
    <scope>NUCLEOTIDE SEQUENCE [LARGE SCALE GENOMIC DNA]</scope>
    <source>
        <strain evidence="4">AL3</strain>
        <tissue evidence="4">Liver</tissue>
    </source>
</reference>
<proteinExistence type="predicted"/>
<feature type="chain" id="PRO_5044746900" description="ShKT domain-containing protein" evidence="2">
    <location>
        <begin position="24"/>
        <end position="224"/>
    </location>
</feature>
<evidence type="ECO:0000313" key="4">
    <source>
        <dbReference type="EMBL" id="MFH4975055.1"/>
    </source>
</evidence>
<feature type="signal peptide" evidence="2">
    <location>
        <begin position="1"/>
        <end position="23"/>
    </location>
</feature>
<keyword evidence="5" id="KW-1185">Reference proteome</keyword>
<dbReference type="PROSITE" id="PS51670">
    <property type="entry name" value="SHKT"/>
    <property type="match status" value="1"/>
</dbReference>
<dbReference type="Gene3D" id="1.10.10.1870">
    <property type="entry name" value="ShTK domain-like"/>
    <property type="match status" value="2"/>
</dbReference>
<dbReference type="PANTHER" id="PTHR46219:SF5">
    <property type="entry name" value="SHKT DOMAIN-CONTAINING PROTEIN"/>
    <property type="match status" value="1"/>
</dbReference>
<dbReference type="Gene3D" id="1.10.10.1940">
    <property type="match status" value="2"/>
</dbReference>
<dbReference type="Proteomes" id="UP001608902">
    <property type="component" value="Unassembled WGS sequence"/>
</dbReference>
<dbReference type="Pfam" id="PF01549">
    <property type="entry name" value="ShK"/>
    <property type="match status" value="4"/>
</dbReference>
<comment type="caution">
    <text evidence="1">Lacks conserved residue(s) required for the propagation of feature annotation.</text>
</comment>
<sequence length="224" mass="24837">MPTTVVILSGIICQVFLYQSIVAQLTSIVPTPPTPPVPFCGDAVDASGVSPCESLWDMCNNSLLMPFMNISCRNTCGLCPTPPTIAPTTRRPPCVDNALPGMVSDCLGKEDLCADDDYKELMEEQCPRTCGVCDPNERTDGCVDFAPPNKRSSCPMNRHLCFDTMFESFMKRYCRYTCKYCPGDCVDEVAEDGTSDCSKYKAYCRHPDYEEFMKTECRATCGFC</sequence>
<protein>
    <recommendedName>
        <fullName evidence="3">ShKT domain-containing protein</fullName>
    </recommendedName>
</protein>
<gene>
    <name evidence="4" type="ORF">AB6A40_001764</name>
</gene>
<feature type="domain" description="ShKT" evidence="3">
    <location>
        <begin position="185"/>
        <end position="224"/>
    </location>
</feature>
<evidence type="ECO:0000256" key="1">
    <source>
        <dbReference type="PROSITE-ProRule" id="PRU01005"/>
    </source>
</evidence>
<organism evidence="4 5">
    <name type="scientific">Gnathostoma spinigerum</name>
    <dbReference type="NCBI Taxonomy" id="75299"/>
    <lineage>
        <taxon>Eukaryota</taxon>
        <taxon>Metazoa</taxon>
        <taxon>Ecdysozoa</taxon>
        <taxon>Nematoda</taxon>
        <taxon>Chromadorea</taxon>
        <taxon>Rhabditida</taxon>
        <taxon>Spirurina</taxon>
        <taxon>Gnathostomatomorpha</taxon>
        <taxon>Gnathostomatoidea</taxon>
        <taxon>Gnathostomatidae</taxon>
        <taxon>Gnathostoma</taxon>
    </lineage>
</organism>
<evidence type="ECO:0000259" key="3">
    <source>
        <dbReference type="PROSITE" id="PS51670"/>
    </source>
</evidence>
<dbReference type="PANTHER" id="PTHR46219">
    <property type="entry name" value="PROTEIN CBG11138"/>
    <property type="match status" value="1"/>
</dbReference>
<evidence type="ECO:0000313" key="5">
    <source>
        <dbReference type="Proteomes" id="UP001608902"/>
    </source>
</evidence>